<dbReference type="OrthoDB" id="2590034at2"/>
<evidence type="ECO:0000313" key="2">
    <source>
        <dbReference type="EMBL" id="TVY11278.1"/>
    </source>
</evidence>
<accession>A0A559KGR3</accession>
<dbReference type="GO" id="GO:0016853">
    <property type="term" value="F:isomerase activity"/>
    <property type="evidence" value="ECO:0007669"/>
    <property type="project" value="UniProtKB-KW"/>
</dbReference>
<dbReference type="SUPFAM" id="SSF51658">
    <property type="entry name" value="Xylose isomerase-like"/>
    <property type="match status" value="1"/>
</dbReference>
<organism evidence="2 3">
    <name type="scientific">Paenibacillus cremeus</name>
    <dbReference type="NCBI Taxonomy" id="2163881"/>
    <lineage>
        <taxon>Bacteria</taxon>
        <taxon>Bacillati</taxon>
        <taxon>Bacillota</taxon>
        <taxon>Bacilli</taxon>
        <taxon>Bacillales</taxon>
        <taxon>Paenibacillaceae</taxon>
        <taxon>Paenibacillus</taxon>
    </lineage>
</organism>
<dbReference type="InterPro" id="IPR036237">
    <property type="entry name" value="Xyl_isomerase-like_sf"/>
</dbReference>
<dbReference type="InterPro" id="IPR013022">
    <property type="entry name" value="Xyl_isomerase-like_TIM-brl"/>
</dbReference>
<dbReference type="AlphaFoldDB" id="A0A559KGR3"/>
<dbReference type="Gene3D" id="3.20.20.150">
    <property type="entry name" value="Divalent-metal-dependent TIM barrel enzymes"/>
    <property type="match status" value="1"/>
</dbReference>
<evidence type="ECO:0000259" key="1">
    <source>
        <dbReference type="Pfam" id="PF01261"/>
    </source>
</evidence>
<feature type="domain" description="Xylose isomerase-like TIM barrel" evidence="1">
    <location>
        <begin position="22"/>
        <end position="235"/>
    </location>
</feature>
<dbReference type="PANTHER" id="PTHR12110:SF53">
    <property type="entry name" value="BLR5974 PROTEIN"/>
    <property type="match status" value="1"/>
</dbReference>
<evidence type="ECO:0000313" key="3">
    <source>
        <dbReference type="Proteomes" id="UP000317036"/>
    </source>
</evidence>
<dbReference type="RefSeq" id="WP_144843160.1">
    <property type="nucleotide sequence ID" value="NZ_VNJI01000003.1"/>
</dbReference>
<reference evidence="2 3" key="1">
    <citation type="submission" date="2019-07" db="EMBL/GenBank/DDBJ databases">
        <authorList>
            <person name="Kim J."/>
        </authorList>
    </citation>
    <scope>NUCLEOTIDE SEQUENCE [LARGE SCALE GENOMIC DNA]</scope>
    <source>
        <strain evidence="2 3">JC52</strain>
    </source>
</reference>
<dbReference type="InterPro" id="IPR050312">
    <property type="entry name" value="IolE/XylAMocC-like"/>
</dbReference>
<dbReference type="Pfam" id="PF01261">
    <property type="entry name" value="AP_endonuc_2"/>
    <property type="match status" value="1"/>
</dbReference>
<keyword evidence="3" id="KW-1185">Reference proteome</keyword>
<dbReference type="Proteomes" id="UP000317036">
    <property type="component" value="Unassembled WGS sequence"/>
</dbReference>
<sequence>MGNIAVSPCSNPELTLEEVLKAYSGMGYEKFELFTSWTRSSVNYTSDPSGYASLAERYGMKFTSMHLPVIDEQEESLHRAIEAARFAQRLGVNVVLFKAKSRPLYIRNAVPFLNAIEELMLDITPVLQNHAGSPIATLQDYREVIEGIGDRRMKTLLEVGHFHSVGVSWREGLELLGDSIALVHIKDQIGPQSVAFGTGEIDLAGLFETMKASGYAGDYVVEMEVEDKENTLTYLEAARQYIQPLL</sequence>
<gene>
    <name evidence="2" type="ORF">FPZ49_03330</name>
</gene>
<name>A0A559KGR3_9BACL</name>
<protein>
    <submittedName>
        <fullName evidence="2">Sugar phosphate isomerase/epimerase</fullName>
    </submittedName>
</protein>
<proteinExistence type="predicted"/>
<dbReference type="EMBL" id="VNJI01000003">
    <property type="protein sequence ID" value="TVY11278.1"/>
    <property type="molecule type" value="Genomic_DNA"/>
</dbReference>
<comment type="caution">
    <text evidence="2">The sequence shown here is derived from an EMBL/GenBank/DDBJ whole genome shotgun (WGS) entry which is preliminary data.</text>
</comment>
<keyword evidence="2" id="KW-0413">Isomerase</keyword>
<dbReference type="PANTHER" id="PTHR12110">
    <property type="entry name" value="HYDROXYPYRUVATE ISOMERASE"/>
    <property type="match status" value="1"/>
</dbReference>